<dbReference type="GO" id="GO:0005886">
    <property type="term" value="C:plasma membrane"/>
    <property type="evidence" value="ECO:0007669"/>
    <property type="project" value="TreeGrafter"/>
</dbReference>
<feature type="domain" description="GtrA/DPMS transmembrane" evidence="7">
    <location>
        <begin position="28"/>
        <end position="147"/>
    </location>
</feature>
<comment type="subcellular location">
    <subcellularLocation>
        <location evidence="1">Membrane</location>
        <topology evidence="1">Multi-pass membrane protein</topology>
    </subcellularLocation>
</comment>
<name>A0A5C8ZG79_9ACTN</name>
<feature type="transmembrane region" description="Helical" evidence="6">
    <location>
        <begin position="29"/>
        <end position="52"/>
    </location>
</feature>
<feature type="transmembrane region" description="Helical" evidence="6">
    <location>
        <begin position="127"/>
        <end position="147"/>
    </location>
</feature>
<dbReference type="RefSeq" id="WP_147926082.1">
    <property type="nucleotide sequence ID" value="NZ_VKAC01000005.1"/>
</dbReference>
<reference evidence="8 9" key="1">
    <citation type="submission" date="2019-07" db="EMBL/GenBank/DDBJ databases">
        <title>Quadrisphaera sp. strain DD2A genome sequencing and assembly.</title>
        <authorList>
            <person name="Kim I."/>
        </authorList>
    </citation>
    <scope>NUCLEOTIDE SEQUENCE [LARGE SCALE GENOMIC DNA]</scope>
    <source>
        <strain evidence="8 9">DD2A</strain>
    </source>
</reference>
<dbReference type="PANTHER" id="PTHR38459:SF1">
    <property type="entry name" value="PROPHAGE BACTOPRENOL-LINKED GLUCOSE TRANSLOCASE HOMOLOG"/>
    <property type="match status" value="1"/>
</dbReference>
<evidence type="ECO:0000259" key="7">
    <source>
        <dbReference type="Pfam" id="PF04138"/>
    </source>
</evidence>
<keyword evidence="4 6" id="KW-1133">Transmembrane helix</keyword>
<sequence>MDVQRAEALGPRAALRALVVASRDPRARFLVVGVGSTLVHLAVMTSLLPLVVAEAANATAFVVATQANFAASYCWTWASRRSGSEGRAHLLRRLALFNAAAVLGFGVNSACFSSAHRLLDAPPVLSALMATAVSAVVSFAVTSRLVFAQRAARPAGAEGSASAAVAPLAVRRSAAAAAGAPAAGPLFVLVPAPRGAVLSEALRPAPSSLPVLSPVLSPVFSVEVAPVASALTALAPRSVVTAS</sequence>
<keyword evidence="3 6" id="KW-0812">Transmembrane</keyword>
<protein>
    <submittedName>
        <fullName evidence="8">GtrA family protein</fullName>
    </submittedName>
</protein>
<dbReference type="AlphaFoldDB" id="A0A5C8ZG79"/>
<evidence type="ECO:0000256" key="1">
    <source>
        <dbReference type="ARBA" id="ARBA00004141"/>
    </source>
</evidence>
<gene>
    <name evidence="8" type="ORF">FMM08_09195</name>
</gene>
<feature type="transmembrane region" description="Helical" evidence="6">
    <location>
        <begin position="90"/>
        <end position="107"/>
    </location>
</feature>
<evidence type="ECO:0000256" key="5">
    <source>
        <dbReference type="ARBA" id="ARBA00023136"/>
    </source>
</evidence>
<evidence type="ECO:0000313" key="9">
    <source>
        <dbReference type="Proteomes" id="UP000321234"/>
    </source>
</evidence>
<dbReference type="GO" id="GO:0000271">
    <property type="term" value="P:polysaccharide biosynthetic process"/>
    <property type="evidence" value="ECO:0007669"/>
    <property type="project" value="InterPro"/>
</dbReference>
<proteinExistence type="inferred from homology"/>
<evidence type="ECO:0000256" key="6">
    <source>
        <dbReference type="SAM" id="Phobius"/>
    </source>
</evidence>
<feature type="transmembrane region" description="Helical" evidence="6">
    <location>
        <begin position="58"/>
        <end position="78"/>
    </location>
</feature>
<comment type="caution">
    <text evidence="8">The sequence shown here is derived from an EMBL/GenBank/DDBJ whole genome shotgun (WGS) entry which is preliminary data.</text>
</comment>
<dbReference type="Proteomes" id="UP000321234">
    <property type="component" value="Unassembled WGS sequence"/>
</dbReference>
<dbReference type="EMBL" id="VKAC01000005">
    <property type="protein sequence ID" value="TXR56289.1"/>
    <property type="molecule type" value="Genomic_DNA"/>
</dbReference>
<keyword evidence="9" id="KW-1185">Reference proteome</keyword>
<evidence type="ECO:0000256" key="3">
    <source>
        <dbReference type="ARBA" id="ARBA00022692"/>
    </source>
</evidence>
<dbReference type="InterPro" id="IPR051401">
    <property type="entry name" value="GtrA_CellWall_Glycosyl"/>
</dbReference>
<dbReference type="PANTHER" id="PTHR38459">
    <property type="entry name" value="PROPHAGE BACTOPRENOL-LINKED GLUCOSE TRANSLOCASE HOMOLOG"/>
    <property type="match status" value="1"/>
</dbReference>
<keyword evidence="5 6" id="KW-0472">Membrane</keyword>
<organism evidence="8 9">
    <name type="scientific">Quadrisphaera setariae</name>
    <dbReference type="NCBI Taxonomy" id="2593304"/>
    <lineage>
        <taxon>Bacteria</taxon>
        <taxon>Bacillati</taxon>
        <taxon>Actinomycetota</taxon>
        <taxon>Actinomycetes</taxon>
        <taxon>Kineosporiales</taxon>
        <taxon>Kineosporiaceae</taxon>
        <taxon>Quadrisphaera</taxon>
    </lineage>
</organism>
<accession>A0A5C8ZG79</accession>
<evidence type="ECO:0000256" key="4">
    <source>
        <dbReference type="ARBA" id="ARBA00022989"/>
    </source>
</evidence>
<evidence type="ECO:0000313" key="8">
    <source>
        <dbReference type="EMBL" id="TXR56289.1"/>
    </source>
</evidence>
<evidence type="ECO:0000256" key="2">
    <source>
        <dbReference type="ARBA" id="ARBA00009399"/>
    </source>
</evidence>
<dbReference type="Pfam" id="PF04138">
    <property type="entry name" value="GtrA_DPMS_TM"/>
    <property type="match status" value="1"/>
</dbReference>
<comment type="similarity">
    <text evidence="2">Belongs to the GtrA family.</text>
</comment>
<dbReference type="InterPro" id="IPR007267">
    <property type="entry name" value="GtrA_DPMS_TM"/>
</dbReference>